<name>A0A8J4XTF1_CHIOP</name>
<dbReference type="AlphaFoldDB" id="A0A8J4XTF1"/>
<comment type="caution">
    <text evidence="2">The sequence shown here is derived from an EMBL/GenBank/DDBJ whole genome shotgun (WGS) entry which is preliminary data.</text>
</comment>
<evidence type="ECO:0000313" key="2">
    <source>
        <dbReference type="EMBL" id="KAG0712569.1"/>
    </source>
</evidence>
<dbReference type="EMBL" id="JACEEZ010022299">
    <property type="protein sequence ID" value="KAG0712569.1"/>
    <property type="molecule type" value="Genomic_DNA"/>
</dbReference>
<feature type="compositionally biased region" description="Basic residues" evidence="1">
    <location>
        <begin position="7"/>
        <end position="20"/>
    </location>
</feature>
<evidence type="ECO:0000313" key="3">
    <source>
        <dbReference type="Proteomes" id="UP000770661"/>
    </source>
</evidence>
<dbReference type="Proteomes" id="UP000770661">
    <property type="component" value="Unassembled WGS sequence"/>
</dbReference>
<keyword evidence="3" id="KW-1185">Reference proteome</keyword>
<evidence type="ECO:0000256" key="1">
    <source>
        <dbReference type="SAM" id="MobiDB-lite"/>
    </source>
</evidence>
<organism evidence="2 3">
    <name type="scientific">Chionoecetes opilio</name>
    <name type="common">Atlantic snow crab</name>
    <name type="synonym">Cancer opilio</name>
    <dbReference type="NCBI Taxonomy" id="41210"/>
    <lineage>
        <taxon>Eukaryota</taxon>
        <taxon>Metazoa</taxon>
        <taxon>Ecdysozoa</taxon>
        <taxon>Arthropoda</taxon>
        <taxon>Crustacea</taxon>
        <taxon>Multicrustacea</taxon>
        <taxon>Malacostraca</taxon>
        <taxon>Eumalacostraca</taxon>
        <taxon>Eucarida</taxon>
        <taxon>Decapoda</taxon>
        <taxon>Pleocyemata</taxon>
        <taxon>Brachyura</taxon>
        <taxon>Eubrachyura</taxon>
        <taxon>Majoidea</taxon>
        <taxon>Majidae</taxon>
        <taxon>Chionoecetes</taxon>
    </lineage>
</organism>
<protein>
    <submittedName>
        <fullName evidence="2">ER degradation-enhancing alpha-mannosidase-like protein 1</fullName>
    </submittedName>
</protein>
<feature type="compositionally biased region" description="Gly residues" evidence="1">
    <location>
        <begin position="47"/>
        <end position="59"/>
    </location>
</feature>
<sequence>MLPPGGRRQKVFNSLKRRSFTRGSGGQGTNGGSRKCSIVSETFLHEGSGGQGTNGGGAGEPRPDCNSGVGDHPLYVNVDMKNGGTHTTWIDSLQAAFAGVQVSFSIVKDNHVLVFFAFVIAIFYGRSKL</sequence>
<feature type="region of interest" description="Disordered" evidence="1">
    <location>
        <begin position="1"/>
        <end position="69"/>
    </location>
</feature>
<reference evidence="2" key="1">
    <citation type="submission" date="2020-07" db="EMBL/GenBank/DDBJ databases">
        <title>The High-quality genome of the commercially important snow crab, Chionoecetes opilio.</title>
        <authorList>
            <person name="Jeong J.-H."/>
            <person name="Ryu S."/>
        </authorList>
    </citation>
    <scope>NUCLEOTIDE SEQUENCE</scope>
    <source>
        <strain evidence="2">MADBK_172401_WGS</strain>
        <tissue evidence="2">Digestive gland</tissue>
    </source>
</reference>
<accession>A0A8J4XTF1</accession>
<proteinExistence type="predicted"/>
<gene>
    <name evidence="2" type="primary">EDEM1</name>
    <name evidence="2" type="ORF">GWK47_018242</name>
</gene>